<evidence type="ECO:0000313" key="2">
    <source>
        <dbReference type="EMBL" id="CAB5023504.1"/>
    </source>
</evidence>
<feature type="region of interest" description="Disordered" evidence="1">
    <location>
        <begin position="26"/>
        <end position="53"/>
    </location>
</feature>
<organism evidence="2">
    <name type="scientific">freshwater metagenome</name>
    <dbReference type="NCBI Taxonomy" id="449393"/>
    <lineage>
        <taxon>unclassified sequences</taxon>
        <taxon>metagenomes</taxon>
        <taxon>ecological metagenomes</taxon>
    </lineage>
</organism>
<proteinExistence type="predicted"/>
<dbReference type="AlphaFoldDB" id="A0A6J7R4I5"/>
<reference evidence="2" key="1">
    <citation type="submission" date="2020-05" db="EMBL/GenBank/DDBJ databases">
        <authorList>
            <person name="Chiriac C."/>
            <person name="Salcher M."/>
            <person name="Ghai R."/>
            <person name="Kavagutti S V."/>
        </authorList>
    </citation>
    <scope>NUCLEOTIDE SEQUENCE</scope>
</reference>
<accession>A0A6J7R4I5</accession>
<gene>
    <name evidence="2" type="ORF">UFOPK4061_01534</name>
</gene>
<dbReference type="EMBL" id="CAFBPD010000293">
    <property type="protein sequence ID" value="CAB5023504.1"/>
    <property type="molecule type" value="Genomic_DNA"/>
</dbReference>
<evidence type="ECO:0000256" key="1">
    <source>
        <dbReference type="SAM" id="MobiDB-lite"/>
    </source>
</evidence>
<feature type="compositionally biased region" description="Basic and acidic residues" evidence="1">
    <location>
        <begin position="36"/>
        <end position="45"/>
    </location>
</feature>
<protein>
    <submittedName>
        <fullName evidence="2">Unannotated protein</fullName>
    </submittedName>
</protein>
<sequence>MGASEAGISGIDQFSTADEILSALKGSCAAPGPSSDEARENERQAEASGRLSR</sequence>
<name>A0A6J7R4I5_9ZZZZ</name>